<sequence>MIFVALEKLRVASIPCGMIFTVINGELQVGIRVRNFNTFSISRALGYIGVLSISEDLLVHFQKRWFCGRLRIGYCRLTHEFPLKEESPPICDRCELSTKHMLDECQRHALQRRLSGLKGSMKQLLQSN</sequence>
<name>A0A834I9C1_RHYFE</name>
<evidence type="ECO:0000313" key="1">
    <source>
        <dbReference type="EMBL" id="KAF7276384.1"/>
    </source>
</evidence>
<organism evidence="1 2">
    <name type="scientific">Rhynchophorus ferrugineus</name>
    <name type="common">Red palm weevil</name>
    <name type="synonym">Curculio ferrugineus</name>
    <dbReference type="NCBI Taxonomy" id="354439"/>
    <lineage>
        <taxon>Eukaryota</taxon>
        <taxon>Metazoa</taxon>
        <taxon>Ecdysozoa</taxon>
        <taxon>Arthropoda</taxon>
        <taxon>Hexapoda</taxon>
        <taxon>Insecta</taxon>
        <taxon>Pterygota</taxon>
        <taxon>Neoptera</taxon>
        <taxon>Endopterygota</taxon>
        <taxon>Coleoptera</taxon>
        <taxon>Polyphaga</taxon>
        <taxon>Cucujiformia</taxon>
        <taxon>Curculionidae</taxon>
        <taxon>Dryophthorinae</taxon>
        <taxon>Rhynchophorus</taxon>
    </lineage>
</organism>
<dbReference type="Proteomes" id="UP000625711">
    <property type="component" value="Unassembled WGS sequence"/>
</dbReference>
<dbReference type="OrthoDB" id="6774133at2759"/>
<gene>
    <name evidence="1" type="ORF">GWI33_010377</name>
</gene>
<dbReference type="EMBL" id="JAACXV010007107">
    <property type="protein sequence ID" value="KAF7276384.1"/>
    <property type="molecule type" value="Genomic_DNA"/>
</dbReference>
<comment type="caution">
    <text evidence="1">The sequence shown here is derived from an EMBL/GenBank/DDBJ whole genome shotgun (WGS) entry which is preliminary data.</text>
</comment>
<accession>A0A834I9C1</accession>
<reference evidence="1" key="1">
    <citation type="submission" date="2020-08" db="EMBL/GenBank/DDBJ databases">
        <title>Genome sequencing and assembly of the red palm weevil Rhynchophorus ferrugineus.</title>
        <authorList>
            <person name="Dias G.B."/>
            <person name="Bergman C.M."/>
            <person name="Manee M."/>
        </authorList>
    </citation>
    <scope>NUCLEOTIDE SEQUENCE</scope>
    <source>
        <strain evidence="1">AA-2017</strain>
        <tissue evidence="1">Whole larva</tissue>
    </source>
</reference>
<proteinExistence type="predicted"/>
<protein>
    <submittedName>
        <fullName evidence="1">Uncharacterized protein</fullName>
    </submittedName>
</protein>
<evidence type="ECO:0000313" key="2">
    <source>
        <dbReference type="Proteomes" id="UP000625711"/>
    </source>
</evidence>
<keyword evidence="2" id="KW-1185">Reference proteome</keyword>
<dbReference type="AlphaFoldDB" id="A0A834I9C1"/>